<name>A0A0F8ZM14_9ZZZZ</name>
<evidence type="ECO:0000313" key="1">
    <source>
        <dbReference type="EMBL" id="KKK60981.1"/>
    </source>
</evidence>
<sequence length="145" mass="14815">MPASSTMETDLLTLLFINTAWADFGDAAGLPKSTGDGNFTLALSTGTLTDASTQATTEAAYTSYARKSVARGAAKWTVTSGTVTNDAAEAFVQATGGSETETDFSIGTDQVADEMYIYGALTASLAVSNGITPEFAAGDLDVSVT</sequence>
<reference evidence="1" key="1">
    <citation type="journal article" date="2015" name="Nature">
        <title>Complex archaea that bridge the gap between prokaryotes and eukaryotes.</title>
        <authorList>
            <person name="Spang A."/>
            <person name="Saw J.H."/>
            <person name="Jorgensen S.L."/>
            <person name="Zaremba-Niedzwiedzka K."/>
            <person name="Martijn J."/>
            <person name="Lind A.E."/>
            <person name="van Eijk R."/>
            <person name="Schleper C."/>
            <person name="Guy L."/>
            <person name="Ettema T.J."/>
        </authorList>
    </citation>
    <scope>NUCLEOTIDE SEQUENCE</scope>
</reference>
<gene>
    <name evidence="1" type="ORF">LCGC14_3018920</name>
</gene>
<dbReference type="EMBL" id="LAZR01062699">
    <property type="protein sequence ID" value="KKK60981.1"/>
    <property type="molecule type" value="Genomic_DNA"/>
</dbReference>
<dbReference type="InterPro" id="IPR056908">
    <property type="entry name" value="Gp80-like"/>
</dbReference>
<organism evidence="1">
    <name type="scientific">marine sediment metagenome</name>
    <dbReference type="NCBI Taxonomy" id="412755"/>
    <lineage>
        <taxon>unclassified sequences</taxon>
        <taxon>metagenomes</taxon>
        <taxon>ecological metagenomes</taxon>
    </lineage>
</organism>
<accession>A0A0F8ZM14</accession>
<dbReference type="AlphaFoldDB" id="A0A0F8ZM14"/>
<comment type="caution">
    <text evidence="1">The sequence shown here is derived from an EMBL/GenBank/DDBJ whole genome shotgun (WGS) entry which is preliminary data.</text>
</comment>
<protein>
    <submittedName>
        <fullName evidence="1">Uncharacterized protein</fullName>
    </submittedName>
</protein>
<dbReference type="Pfam" id="PF23140">
    <property type="entry name" value="Gp80"/>
    <property type="match status" value="1"/>
</dbReference>
<proteinExistence type="predicted"/>